<dbReference type="EC" id="2.7.7.65" evidence="3"/>
<dbReference type="PANTHER" id="PTHR45138:SF9">
    <property type="entry name" value="DIGUANYLATE CYCLASE DGCM-RELATED"/>
    <property type="match status" value="1"/>
</dbReference>
<dbReference type="Pfam" id="PF00990">
    <property type="entry name" value="GGDEF"/>
    <property type="match status" value="1"/>
</dbReference>
<dbReference type="RefSeq" id="WP_350932623.1">
    <property type="nucleotide sequence ID" value="NZ_CP157762.1"/>
</dbReference>
<protein>
    <submittedName>
        <fullName evidence="3">GGDEF domain-containing protein</fullName>
        <ecNumber evidence="3">2.7.7.65</ecNumber>
    </submittedName>
</protein>
<proteinExistence type="predicted"/>
<dbReference type="GO" id="GO:1902201">
    <property type="term" value="P:negative regulation of bacterial-type flagellum-dependent cell motility"/>
    <property type="evidence" value="ECO:0007669"/>
    <property type="project" value="TreeGrafter"/>
</dbReference>
<gene>
    <name evidence="4" type="ORF">ABUL08_25985</name>
    <name evidence="3" type="ORF">VK199_25905</name>
</gene>
<keyword evidence="3" id="KW-0808">Transferase</keyword>
<dbReference type="PROSITE" id="PS50887">
    <property type="entry name" value="GGDEF"/>
    <property type="match status" value="1"/>
</dbReference>
<evidence type="ECO:0000259" key="2">
    <source>
        <dbReference type="PROSITE" id="PS50887"/>
    </source>
</evidence>
<feature type="region of interest" description="Disordered" evidence="1">
    <location>
        <begin position="173"/>
        <end position="198"/>
    </location>
</feature>
<evidence type="ECO:0000313" key="4">
    <source>
        <dbReference type="EMBL" id="XCH73693.1"/>
    </source>
</evidence>
<dbReference type="Gene3D" id="3.30.70.270">
    <property type="match status" value="2"/>
</dbReference>
<dbReference type="InterPro" id="IPR000160">
    <property type="entry name" value="GGDEF_dom"/>
</dbReference>
<evidence type="ECO:0000256" key="1">
    <source>
        <dbReference type="SAM" id="MobiDB-lite"/>
    </source>
</evidence>
<dbReference type="EMBL" id="CP159342">
    <property type="protein sequence ID" value="XCH73693.1"/>
    <property type="molecule type" value="Genomic_DNA"/>
</dbReference>
<keyword evidence="3" id="KW-0548">Nucleotidyltransferase</keyword>
<dbReference type="InterPro" id="IPR029787">
    <property type="entry name" value="Nucleotide_cyclase"/>
</dbReference>
<feature type="compositionally biased region" description="Basic and acidic residues" evidence="1">
    <location>
        <begin position="187"/>
        <end position="198"/>
    </location>
</feature>
<dbReference type="EMBL" id="CP157762">
    <property type="protein sequence ID" value="XBP92996.1"/>
    <property type="molecule type" value="Genomic_DNA"/>
</dbReference>
<evidence type="ECO:0000313" key="3">
    <source>
        <dbReference type="EMBL" id="XBP92996.1"/>
    </source>
</evidence>
<dbReference type="GO" id="GO:0052621">
    <property type="term" value="F:diguanylate cyclase activity"/>
    <property type="evidence" value="ECO:0007669"/>
    <property type="project" value="UniProtKB-EC"/>
</dbReference>
<reference evidence="3" key="1">
    <citation type="submission" date="2024-01" db="EMBL/GenBank/DDBJ databases">
        <title>The genome sequence of Micromonospora mangrovi CCTCC AA 2012012.</title>
        <authorList>
            <person name="Gao J."/>
        </authorList>
    </citation>
    <scope>NUCLEOTIDE SEQUENCE</scope>
    <source>
        <strain evidence="3">CCTCC AA 2012012</strain>
    </source>
</reference>
<dbReference type="NCBIfam" id="TIGR00254">
    <property type="entry name" value="GGDEF"/>
    <property type="match status" value="1"/>
</dbReference>
<accession>A0AAU7M6C4</accession>
<name>A0AAU7M6C4_9ACTN</name>
<dbReference type="InterPro" id="IPR043128">
    <property type="entry name" value="Rev_trsase/Diguanyl_cyclase"/>
</dbReference>
<dbReference type="AlphaFoldDB" id="A0AAU7M6C4"/>
<dbReference type="CDD" id="cd01949">
    <property type="entry name" value="GGDEF"/>
    <property type="match status" value="1"/>
</dbReference>
<feature type="domain" description="GGDEF" evidence="2">
    <location>
        <begin position="55"/>
        <end position="173"/>
    </location>
</feature>
<reference evidence="4" key="2">
    <citation type="submission" date="2024-06" db="EMBL/GenBank/DDBJ databases">
        <title>Micromonospora mangrovi CCTCC AA 2012012 genome sequences.</title>
        <authorList>
            <person name="Gao J."/>
        </authorList>
    </citation>
    <scope>NUCLEOTIDE SEQUENCE</scope>
    <source>
        <strain evidence="4">CCTCC AA 2012012</strain>
    </source>
</reference>
<dbReference type="PANTHER" id="PTHR45138">
    <property type="entry name" value="REGULATORY COMPONENTS OF SENSORY TRANSDUCTION SYSTEM"/>
    <property type="match status" value="1"/>
</dbReference>
<dbReference type="GO" id="GO:0005886">
    <property type="term" value="C:plasma membrane"/>
    <property type="evidence" value="ECO:0007669"/>
    <property type="project" value="TreeGrafter"/>
</dbReference>
<organism evidence="3">
    <name type="scientific">Micromonospora sp. CCTCC AA 2012012</name>
    <dbReference type="NCBI Taxonomy" id="3111921"/>
    <lineage>
        <taxon>Bacteria</taxon>
        <taxon>Bacillati</taxon>
        <taxon>Actinomycetota</taxon>
        <taxon>Actinomycetes</taxon>
        <taxon>Micromonosporales</taxon>
        <taxon>Micromonosporaceae</taxon>
        <taxon>Micromonospora</taxon>
    </lineage>
</organism>
<sequence>MAPGLERDRQVAQLQARVAELESQLQEALDAARRDPLTGLYNRAGLAEAWWAVQGNYKLALLDLDGFKAVNDTYGHAAGDAVLTAISASLCGYPIAARLGGDELVVIGRMPGGPDRWWPVPLPVPGAPVLHVTATVGMTDVVPGDLATTLLRADAAMYRAKRAAKGSLVAYDPSMDDRPVHPRPRVRLRDRLSDQEAA</sequence>
<dbReference type="GO" id="GO:0043709">
    <property type="term" value="P:cell adhesion involved in single-species biofilm formation"/>
    <property type="evidence" value="ECO:0007669"/>
    <property type="project" value="TreeGrafter"/>
</dbReference>
<dbReference type="SUPFAM" id="SSF55073">
    <property type="entry name" value="Nucleotide cyclase"/>
    <property type="match status" value="1"/>
</dbReference>
<dbReference type="SMART" id="SM00267">
    <property type="entry name" value="GGDEF"/>
    <property type="match status" value="1"/>
</dbReference>
<dbReference type="InterPro" id="IPR050469">
    <property type="entry name" value="Diguanylate_Cyclase"/>
</dbReference>